<sequence length="189" mass="19959">MPCPLIANADAIRVTRLDRCGRPVCGEDNGYDIELNFFSVSPEFIEITTGNPVVYGFDGKPIGYDDCSLKCDSGFALELWAEVLGEDVCDSDGGEGAWIYFLLPWVINGMLGDLEIGNEAVSLTLNGATRAGGGWGRGPYNVMPTNLAGTPGPLLTPLGPTCHRRTLVTSVAPPDPVCDYTPALCGASA</sequence>
<protein>
    <submittedName>
        <fullName evidence="1">Uncharacterized protein</fullName>
    </submittedName>
</protein>
<organism evidence="1 2">
    <name type="scientific">Streptomyces lydicamycinicus</name>
    <dbReference type="NCBI Taxonomy" id="1546107"/>
    <lineage>
        <taxon>Bacteria</taxon>
        <taxon>Bacillati</taxon>
        <taxon>Actinomycetota</taxon>
        <taxon>Actinomycetes</taxon>
        <taxon>Kitasatosporales</taxon>
        <taxon>Streptomycetaceae</taxon>
        <taxon>Streptomyces</taxon>
    </lineage>
</organism>
<comment type="caution">
    <text evidence="1">The sequence shown here is derived from an EMBL/GenBank/DDBJ whole genome shotgun (WGS) entry which is preliminary data.</text>
</comment>
<dbReference type="AlphaFoldDB" id="A0A0P4R8W3"/>
<accession>A0A0P4R8W3</accession>
<dbReference type="OrthoDB" id="4578848at2"/>
<reference evidence="1 2" key="2">
    <citation type="journal article" date="2015" name="Stand. Genomic Sci.">
        <title>Draft genome sequence of marine-derived Streptomyces sp. TP-A0598, a producer of anti-MRSA antibiotic lydicamycins.</title>
        <authorList>
            <person name="Komaki H."/>
            <person name="Ichikawa N."/>
            <person name="Hosoyama A."/>
            <person name="Fujita N."/>
            <person name="Igarashi Y."/>
        </authorList>
    </citation>
    <scope>NUCLEOTIDE SEQUENCE [LARGE SCALE GENOMIC DNA]</scope>
    <source>
        <strain evidence="1 2">NBRC 110027</strain>
    </source>
</reference>
<gene>
    <name evidence="1" type="ORF">TPA0598_06_00090</name>
</gene>
<keyword evidence="2" id="KW-1185">Reference proteome</keyword>
<dbReference type="Proteomes" id="UP000048965">
    <property type="component" value="Unassembled WGS sequence"/>
</dbReference>
<evidence type="ECO:0000313" key="1">
    <source>
        <dbReference type="EMBL" id="GAO09844.1"/>
    </source>
</evidence>
<dbReference type="RefSeq" id="WP_042156759.1">
    <property type="nucleotide sequence ID" value="NZ_BBNO01000006.1"/>
</dbReference>
<proteinExistence type="predicted"/>
<dbReference type="EMBL" id="BBNO01000006">
    <property type="protein sequence ID" value="GAO09844.1"/>
    <property type="molecule type" value="Genomic_DNA"/>
</dbReference>
<reference evidence="2" key="1">
    <citation type="submission" date="2014-09" db="EMBL/GenBank/DDBJ databases">
        <title>Whole genome shotgun sequence of Streptomyces sp. NBRC 110027.</title>
        <authorList>
            <person name="Komaki H."/>
            <person name="Ichikawa N."/>
            <person name="Katano-Makiyama Y."/>
            <person name="Hosoyama A."/>
            <person name="Hashimoto M."/>
            <person name="Uohara A."/>
            <person name="Kitahashi Y."/>
            <person name="Ohji S."/>
            <person name="Kimura A."/>
            <person name="Yamazoe A."/>
            <person name="Igarashi Y."/>
            <person name="Fujita N."/>
        </authorList>
    </citation>
    <scope>NUCLEOTIDE SEQUENCE [LARGE SCALE GENOMIC DNA]</scope>
    <source>
        <strain evidence="2">NBRC 110027</strain>
    </source>
</reference>
<name>A0A0P4R8W3_9ACTN</name>
<evidence type="ECO:0000313" key="2">
    <source>
        <dbReference type="Proteomes" id="UP000048965"/>
    </source>
</evidence>